<evidence type="ECO:0000256" key="4">
    <source>
        <dbReference type="ARBA" id="ARBA00023128"/>
    </source>
</evidence>
<sequence>MYDEECLLLIIARTQIMLRVIGFQKRNLARVISQRTYAPPLGRSFAVATKGVTVETNLKTETNRLEKTLQKFWEKITVENDGAEISVKMDGKCLRTPLGNEIILPKSKPILAELIALEWRNLPNLSIKPHQVPLTSITARAIDLKLANNADAEGKAKIGNRQHISEELLRYLDTDTLLIFSPADEFEGALRAEQDKLYKPLMSEVEELLTSLHPEKEEIKLSFLDCEVHGIRSNKQSEATKIAAQKFMDSLDVYSFVAFEKAVMSSKSFICGMYTVMLSREADGQMRLELDNIIRASNLETIYQTERWGEVEDTHDVDKEDIKRNLTSAVLLAHGST</sequence>
<keyword evidence="3" id="KW-0809">Transit peptide</keyword>
<dbReference type="PANTHER" id="PTHR21013:SF10">
    <property type="entry name" value="ATP SYNTHASE MITOCHONDRIAL F1 COMPLEX ASSEMBLY FACTOR 2"/>
    <property type="match status" value="1"/>
</dbReference>
<dbReference type="Pfam" id="PF07542">
    <property type="entry name" value="ATP12"/>
    <property type="match status" value="1"/>
</dbReference>
<dbReference type="GO" id="GO:0005739">
    <property type="term" value="C:mitochondrion"/>
    <property type="evidence" value="ECO:0007669"/>
    <property type="project" value="UniProtKB-SubCell"/>
</dbReference>
<dbReference type="RefSeq" id="XP_064854122.1">
    <property type="nucleotide sequence ID" value="XM_064998050.1"/>
</dbReference>
<keyword evidence="4" id="KW-0496">Mitochondrion</keyword>
<dbReference type="Proteomes" id="UP001360560">
    <property type="component" value="Unassembled WGS sequence"/>
</dbReference>
<dbReference type="Gene3D" id="3.30.2180.10">
    <property type="entry name" value="ATP12-like"/>
    <property type="match status" value="1"/>
</dbReference>
<accession>A0AAV5QRB7</accession>
<proteinExistence type="inferred from homology"/>
<keyword evidence="5" id="KW-0143">Chaperone</keyword>
<evidence type="ECO:0000256" key="1">
    <source>
        <dbReference type="ARBA" id="ARBA00004173"/>
    </source>
</evidence>
<keyword evidence="7" id="KW-1185">Reference proteome</keyword>
<evidence type="ECO:0000313" key="7">
    <source>
        <dbReference type="Proteomes" id="UP001360560"/>
    </source>
</evidence>
<dbReference type="GeneID" id="90075101"/>
<dbReference type="InterPro" id="IPR042272">
    <property type="entry name" value="ATP12_ATP_synth-F1-assembly_N"/>
</dbReference>
<evidence type="ECO:0000256" key="5">
    <source>
        <dbReference type="ARBA" id="ARBA00023186"/>
    </source>
</evidence>
<name>A0AAV5QRB7_9ASCO</name>
<protein>
    <submittedName>
        <fullName evidence="6">ATP synthase complex assembly protein</fullName>
    </submittedName>
</protein>
<reference evidence="6 7" key="1">
    <citation type="journal article" date="2023" name="Elife">
        <title>Identification of key yeast species and microbe-microbe interactions impacting larval growth of Drosophila in the wild.</title>
        <authorList>
            <person name="Mure A."/>
            <person name="Sugiura Y."/>
            <person name="Maeda R."/>
            <person name="Honda K."/>
            <person name="Sakurai N."/>
            <person name="Takahashi Y."/>
            <person name="Watada M."/>
            <person name="Katoh T."/>
            <person name="Gotoh A."/>
            <person name="Gotoh Y."/>
            <person name="Taniguchi I."/>
            <person name="Nakamura K."/>
            <person name="Hayashi T."/>
            <person name="Katayama T."/>
            <person name="Uemura T."/>
            <person name="Hattori Y."/>
        </authorList>
    </citation>
    <scope>NUCLEOTIDE SEQUENCE [LARGE SCALE GENOMIC DNA]</scope>
    <source>
        <strain evidence="6 7">SC-9</strain>
    </source>
</reference>
<dbReference type="AlphaFoldDB" id="A0AAV5QRB7"/>
<organism evidence="6 7">
    <name type="scientific">Saccharomycopsis crataegensis</name>
    <dbReference type="NCBI Taxonomy" id="43959"/>
    <lineage>
        <taxon>Eukaryota</taxon>
        <taxon>Fungi</taxon>
        <taxon>Dikarya</taxon>
        <taxon>Ascomycota</taxon>
        <taxon>Saccharomycotina</taxon>
        <taxon>Saccharomycetes</taxon>
        <taxon>Saccharomycopsidaceae</taxon>
        <taxon>Saccharomycopsis</taxon>
    </lineage>
</organism>
<dbReference type="Gene3D" id="1.10.3580.10">
    <property type="entry name" value="ATP12 ATPase"/>
    <property type="match status" value="1"/>
</dbReference>
<comment type="similarity">
    <text evidence="2">Belongs to the ATP12 family.</text>
</comment>
<dbReference type="InterPro" id="IPR023335">
    <property type="entry name" value="ATP12_ortho_dom_sf"/>
</dbReference>
<dbReference type="GO" id="GO:0033615">
    <property type="term" value="P:mitochondrial proton-transporting ATP synthase complex assembly"/>
    <property type="evidence" value="ECO:0007669"/>
    <property type="project" value="TreeGrafter"/>
</dbReference>
<dbReference type="SUPFAM" id="SSF160909">
    <property type="entry name" value="ATP12-like"/>
    <property type="match status" value="1"/>
</dbReference>
<gene>
    <name evidence="6" type="ORF">DASC09_044510</name>
</gene>
<comment type="caution">
    <text evidence="6">The sequence shown here is derived from an EMBL/GenBank/DDBJ whole genome shotgun (WGS) entry which is preliminary data.</text>
</comment>
<dbReference type="PANTHER" id="PTHR21013">
    <property type="entry name" value="ATP SYNTHASE MITOCHONDRIAL F1 COMPLEX ASSEMBLY FACTOR 2/ATP12 PROTEIN, MITOCHONDRIAL PRECURSOR"/>
    <property type="match status" value="1"/>
</dbReference>
<comment type="subcellular location">
    <subcellularLocation>
        <location evidence="1">Mitochondrion</location>
    </subcellularLocation>
</comment>
<dbReference type="InterPro" id="IPR011419">
    <property type="entry name" value="ATP12_ATP_synth-F1-assembly"/>
</dbReference>
<dbReference type="EMBL" id="BTFZ01000011">
    <property type="protein sequence ID" value="GMM37126.1"/>
    <property type="molecule type" value="Genomic_DNA"/>
</dbReference>
<evidence type="ECO:0000313" key="6">
    <source>
        <dbReference type="EMBL" id="GMM37126.1"/>
    </source>
</evidence>
<evidence type="ECO:0000256" key="2">
    <source>
        <dbReference type="ARBA" id="ARBA00008231"/>
    </source>
</evidence>
<evidence type="ECO:0000256" key="3">
    <source>
        <dbReference type="ARBA" id="ARBA00022946"/>
    </source>
</evidence>